<evidence type="ECO:0000313" key="3">
    <source>
        <dbReference type="Proteomes" id="UP001176941"/>
    </source>
</evidence>
<name>A0ABN8Y334_RANTA</name>
<proteinExistence type="predicted"/>
<sequence>MVMLAELLVLLAALLATALDYIISTDAHSEECFLERVTSGTKMGLIFQVAEGSFLDIDVEITGLIIK</sequence>
<protein>
    <recommendedName>
        <fullName evidence="4">GOLD domain-containing protein</fullName>
    </recommendedName>
</protein>
<evidence type="ECO:0008006" key="4">
    <source>
        <dbReference type="Google" id="ProtNLM"/>
    </source>
</evidence>
<evidence type="ECO:0000313" key="2">
    <source>
        <dbReference type="EMBL" id="CAI9156019.1"/>
    </source>
</evidence>
<reference evidence="2" key="1">
    <citation type="submission" date="2023-04" db="EMBL/GenBank/DDBJ databases">
        <authorList>
            <consortium name="ELIXIR-Norway"/>
        </authorList>
    </citation>
    <scope>NUCLEOTIDE SEQUENCE [LARGE SCALE GENOMIC DNA]</scope>
</reference>
<organism evidence="2 3">
    <name type="scientific">Rangifer tarandus platyrhynchus</name>
    <name type="common">Svalbard reindeer</name>
    <dbReference type="NCBI Taxonomy" id="3082113"/>
    <lineage>
        <taxon>Eukaryota</taxon>
        <taxon>Metazoa</taxon>
        <taxon>Chordata</taxon>
        <taxon>Craniata</taxon>
        <taxon>Vertebrata</taxon>
        <taxon>Euteleostomi</taxon>
        <taxon>Mammalia</taxon>
        <taxon>Eutheria</taxon>
        <taxon>Laurasiatheria</taxon>
        <taxon>Artiodactyla</taxon>
        <taxon>Ruminantia</taxon>
        <taxon>Pecora</taxon>
        <taxon>Cervidae</taxon>
        <taxon>Odocoileinae</taxon>
        <taxon>Rangifer</taxon>
    </lineage>
</organism>
<dbReference type="Proteomes" id="UP001176941">
    <property type="component" value="Chromosome 13"/>
</dbReference>
<keyword evidence="3" id="KW-1185">Reference proteome</keyword>
<accession>A0ABN8Y334</accession>
<evidence type="ECO:0000256" key="1">
    <source>
        <dbReference type="SAM" id="SignalP"/>
    </source>
</evidence>
<feature type="chain" id="PRO_5046687452" description="GOLD domain-containing protein" evidence="1">
    <location>
        <begin position="19"/>
        <end position="67"/>
    </location>
</feature>
<feature type="signal peptide" evidence="1">
    <location>
        <begin position="1"/>
        <end position="18"/>
    </location>
</feature>
<keyword evidence="1" id="KW-0732">Signal</keyword>
<gene>
    <name evidence="2" type="ORF">MRATA1EN1_LOCUS4981</name>
</gene>
<dbReference type="EMBL" id="OX459949">
    <property type="protein sequence ID" value="CAI9156019.1"/>
    <property type="molecule type" value="Genomic_DNA"/>
</dbReference>